<name>A0A1H6AGR6_9FLAO</name>
<dbReference type="Pfam" id="PF13589">
    <property type="entry name" value="HATPase_c_3"/>
    <property type="match status" value="1"/>
</dbReference>
<keyword evidence="2" id="KW-1185">Reference proteome</keyword>
<keyword evidence="1" id="KW-0808">Transferase</keyword>
<sequence length="648" mass="75517">MSQMLADISRIVNGDISPRVTQYDVLFEAITNAIHANATEIKCYLNSVDNQLKEGENELGSIKIDTVKIVDNGDGLTDKNFASFSTYRTEHKKELGCKGVGRFVFLKIFKNVNYKSRLKTESEERKFKFDFNFDTDDLVKETVVVASNETILTLSGLTSKYYDDTKKIDRRIELDIETIREKVLMNLIPTLFFYKQKGKNITITFHNEFDTTHNKISSSDIPDFQENIFEVKNKDGNIFKFNLHHKIIKDSGNLNAYYCANNRTVCEFSEKDLKIAMPYGYSGFMLLESDYLNEHSNNERNDFDIYPVKIDVFSTLSWEMINTNLKKEISEIVKAGIPETQKRNIEKLEEIQEERPYLMNYIEDEDIEMAGFLDKKHIIEKAKKRFDIVKEKVLVNAGKDEYSDEELNEAIQLAQNELVSYINDRIQVIERLKTFVTKSERVEKIIHNLFMEMRTDDDYYSVGKNNLWLLDDRYTTYSYAASDKRIRDVLKGIDEGNGDTEILDDKPDLSLFFSHNPNNPERLKSVLIEIKPFDYSSKPDRKKFAGIQQLLDYVKAFKAKDKIDEVSAFLITEIDHKLEVRLREDDYTPLFSTENPIFHRFYKETGISIFVISATTLIKDAEARNKVFLEIIRKQTRLNKLMEKSMVV</sequence>
<evidence type="ECO:0000313" key="1">
    <source>
        <dbReference type="EMBL" id="SEG47701.1"/>
    </source>
</evidence>
<proteinExistence type="predicted"/>
<dbReference type="Gene3D" id="3.30.565.10">
    <property type="entry name" value="Histidine kinase-like ATPase, C-terminal domain"/>
    <property type="match status" value="1"/>
</dbReference>
<gene>
    <name evidence="1" type="ORF">SAMN04488130_1168</name>
</gene>
<protein>
    <submittedName>
        <fullName evidence="1">Histidine kinase-, DNA gyrase B-, and HSP90-like ATPase</fullName>
    </submittedName>
</protein>
<dbReference type="SUPFAM" id="SSF55874">
    <property type="entry name" value="ATPase domain of HSP90 chaperone/DNA topoisomerase II/histidine kinase"/>
    <property type="match status" value="1"/>
</dbReference>
<dbReference type="Proteomes" id="UP000236737">
    <property type="component" value="Unassembled WGS sequence"/>
</dbReference>
<dbReference type="OrthoDB" id="2041081at2"/>
<evidence type="ECO:0000313" key="2">
    <source>
        <dbReference type="Proteomes" id="UP000236737"/>
    </source>
</evidence>
<accession>A0A1H6AGR6</accession>
<reference evidence="2" key="1">
    <citation type="submission" date="2016-10" db="EMBL/GenBank/DDBJ databases">
        <authorList>
            <person name="Varghese N."/>
            <person name="Submissions S."/>
        </authorList>
    </citation>
    <scope>NUCLEOTIDE SEQUENCE [LARGE SCALE GENOMIC DNA]</scope>
    <source>
        <strain evidence="2">CGMCC 1.9230</strain>
    </source>
</reference>
<dbReference type="RefSeq" id="WP_104000858.1">
    <property type="nucleotide sequence ID" value="NZ_FNVP01000016.1"/>
</dbReference>
<dbReference type="InterPro" id="IPR036890">
    <property type="entry name" value="HATPase_C_sf"/>
</dbReference>
<organism evidence="1 2">
    <name type="scientific">Flavobacterium urumqiense</name>
    <dbReference type="NCBI Taxonomy" id="935224"/>
    <lineage>
        <taxon>Bacteria</taxon>
        <taxon>Pseudomonadati</taxon>
        <taxon>Bacteroidota</taxon>
        <taxon>Flavobacteriia</taxon>
        <taxon>Flavobacteriales</taxon>
        <taxon>Flavobacteriaceae</taxon>
        <taxon>Flavobacterium</taxon>
    </lineage>
</organism>
<keyword evidence="1" id="KW-0418">Kinase</keyword>
<dbReference type="AlphaFoldDB" id="A0A1H6AGR6"/>
<dbReference type="GO" id="GO:0016301">
    <property type="term" value="F:kinase activity"/>
    <property type="evidence" value="ECO:0007669"/>
    <property type="project" value="UniProtKB-KW"/>
</dbReference>
<dbReference type="EMBL" id="FNVP01000016">
    <property type="protein sequence ID" value="SEG47701.1"/>
    <property type="molecule type" value="Genomic_DNA"/>
</dbReference>